<feature type="compositionally biased region" description="Basic and acidic residues" evidence="1">
    <location>
        <begin position="486"/>
        <end position="498"/>
    </location>
</feature>
<feature type="compositionally biased region" description="Low complexity" evidence="1">
    <location>
        <begin position="1172"/>
        <end position="1202"/>
    </location>
</feature>
<feature type="compositionally biased region" description="Basic and acidic residues" evidence="1">
    <location>
        <begin position="669"/>
        <end position="679"/>
    </location>
</feature>
<feature type="compositionally biased region" description="Pro residues" evidence="1">
    <location>
        <begin position="1161"/>
        <end position="1171"/>
    </location>
</feature>
<reference evidence="2" key="1">
    <citation type="submission" date="2011-02" db="EMBL/GenBank/DDBJ databases">
        <authorList>
            <person name="Aslett M."/>
        </authorList>
    </citation>
    <scope>NUCLEOTIDE SEQUENCE</scope>
    <source>
        <strain evidence="2">Liverpool</strain>
    </source>
</reference>
<organism evidence="2 4">
    <name type="scientific">Neospora caninum (strain Liverpool)</name>
    <dbReference type="NCBI Taxonomy" id="572307"/>
    <lineage>
        <taxon>Eukaryota</taxon>
        <taxon>Sar</taxon>
        <taxon>Alveolata</taxon>
        <taxon>Apicomplexa</taxon>
        <taxon>Conoidasida</taxon>
        <taxon>Coccidia</taxon>
        <taxon>Eucoccidiorida</taxon>
        <taxon>Eimeriorina</taxon>
        <taxon>Sarcocystidae</taxon>
        <taxon>Neospora</taxon>
    </lineage>
</organism>
<dbReference type="OrthoDB" id="332603at2759"/>
<evidence type="ECO:0000313" key="4">
    <source>
        <dbReference type="Proteomes" id="UP000007494"/>
    </source>
</evidence>
<feature type="compositionally biased region" description="Basic and acidic residues" evidence="1">
    <location>
        <begin position="707"/>
        <end position="722"/>
    </location>
</feature>
<dbReference type="Proteomes" id="UP000007494">
    <property type="component" value="Chromosome VIIb"/>
</dbReference>
<gene>
    <name evidence="3" type="ORF">BN1204_025700</name>
    <name evidence="2" type="ORF">NCLIV_025700</name>
</gene>
<accession>F0VGD8</accession>
<reference evidence="2" key="2">
    <citation type="submission" date="2011-03" db="EMBL/GenBank/DDBJ databases">
        <title>Comparative genomics and transcriptomics of Neospora caninum and Toxoplasma gondii.</title>
        <authorList>
            <person name="Reid A.J."/>
            <person name="Sohal A."/>
            <person name="Harris D."/>
            <person name="Quail M."/>
            <person name="Sanders M."/>
            <person name="Berriman M."/>
            <person name="Wastling J.M."/>
            <person name="Pain A."/>
        </authorList>
    </citation>
    <scope>NUCLEOTIDE SEQUENCE</scope>
    <source>
        <strain evidence="2">Liverpool</strain>
    </source>
</reference>
<protein>
    <submittedName>
        <fullName evidence="2">Uncharacterized protein</fullName>
    </submittedName>
</protein>
<reference evidence="3" key="4">
    <citation type="journal article" date="2015" name="PLoS ONE">
        <title>Comprehensive Evaluation of Toxoplasma gondii VEG and Neospora caninum LIV Genomes with Tachyzoite Stage Transcriptome and Proteome Defines Novel Transcript Features.</title>
        <authorList>
            <person name="Ramaprasad A."/>
            <person name="Mourier T."/>
            <person name="Naeem R."/>
            <person name="Malas T.B."/>
            <person name="Moussa E."/>
            <person name="Panigrahi A."/>
            <person name="Vermont S.J."/>
            <person name="Otto T.D."/>
            <person name="Wastling J."/>
            <person name="Pain A."/>
        </authorList>
    </citation>
    <scope>NUCLEOTIDE SEQUENCE</scope>
    <source>
        <strain evidence="3">Liverpool</strain>
    </source>
</reference>
<proteinExistence type="predicted"/>
<feature type="region of interest" description="Disordered" evidence="1">
    <location>
        <begin position="460"/>
        <end position="520"/>
    </location>
</feature>
<feature type="compositionally biased region" description="Basic and acidic residues" evidence="1">
    <location>
        <begin position="1"/>
        <end position="16"/>
    </location>
</feature>
<feature type="compositionally biased region" description="Low complexity" evidence="1">
    <location>
        <begin position="1130"/>
        <end position="1143"/>
    </location>
</feature>
<evidence type="ECO:0000313" key="3">
    <source>
        <dbReference type="EMBL" id="CEL66764.1"/>
    </source>
</evidence>
<feature type="region of interest" description="Disordered" evidence="1">
    <location>
        <begin position="988"/>
        <end position="1010"/>
    </location>
</feature>
<reference evidence="4" key="3">
    <citation type="journal article" date="2012" name="PLoS Pathog.">
        <title>Comparative genomics of the apicomplexan parasites Toxoplasma gondii and Neospora caninum: Coccidia differing in host range and transmission strategy.</title>
        <authorList>
            <person name="Reid A.J."/>
            <person name="Vermont S.J."/>
            <person name="Cotton J.A."/>
            <person name="Harris D."/>
            <person name="Hill-Cawthorne G.A."/>
            <person name="Konen-Waisman S."/>
            <person name="Latham S.M."/>
            <person name="Mourier T."/>
            <person name="Norton R."/>
            <person name="Quail M.A."/>
            <person name="Sanders M."/>
            <person name="Shanmugam D."/>
            <person name="Sohal A."/>
            <person name="Wasmuth J.D."/>
            <person name="Brunk B."/>
            <person name="Grigg M.E."/>
            <person name="Howard J.C."/>
            <person name="Parkinson J."/>
            <person name="Roos D.S."/>
            <person name="Trees A.J."/>
            <person name="Berriman M."/>
            <person name="Pain A."/>
            <person name="Wastling J.M."/>
        </authorList>
    </citation>
    <scope>NUCLEOTIDE SEQUENCE [LARGE SCALE GENOMIC DNA]</scope>
    <source>
        <strain evidence="4">Liverpool</strain>
    </source>
</reference>
<sequence>MDRVDERGRRQEKSACDEGPTLEGGVPPRSAENGLALSAVDGAETSAAAPGSIRREGAATLLENPFVNREAKMEESEKVASGTTAWDVSEDLALWTWLKERLRLCYASLLQQCPPGKVSSLSPDPIDKASVEGEHEGRTGLPSFLSCPVSSFFVAASSPFQMPLATRVAWTEQANTQKSLAERASVAEAAVPPEVTLRWLCSLPEGRRRKIFEVLRTMKEEEEAALWGRESDEGDSASEAEEARGSPHTAAGGERPGVAVQGDASRERAARGDRPCTSECTFEPSSTERQETQTASRPTGACREETARRPSPLTDAKEPTQPAEACETAESHSLRPRANLSPSGAALSSPSFFLFPPAPNASLPGVPPSVPAWSADCAFLPGRARGTWPGAAGVWEQAGVTPAFQLGELVMHSWRGRFQLAVVLERRIFHDRRRVKAGDAAASQRNALLTANEALISPVALREEERRQRRAKRGGKGDDGPSGDEGEARTKRPRRDFASDPSSGEDESESSEDDTFVAGPHGLGAEAEAVSSAALAGSAAPPVFPSPKKRFEVIYRVVCLGYNKTATKKSFGEWTRESHLMVVDCVEVLRKCHAHNVRAIRDVKDAGFNAWQVQEALSQRSLASLSGGASGKNPGDSGRERQACGGRGAWKTRGRLSRGRATGSSQGPPDEREETRGESGRATSRARGRGGRRKTRGQSEALSEDSESCRDGSGRRDREDAPSKNAHKFPASCRDRERDRQVTVESLRRKLLDDMEQLKQAEEHRRQEEATTGKERIDAHNSIAVEQELEQRQPVAVHQLWKLPRWLFARLNQNRSLVLLRSFPLMPHELRAAREDRSAGRRSFAQESTDSRLVGEMTVAELQARFERALLAFIREKRRLEEDEMRSREGPGSGSVRTAVPASGTEDSLSVVSASCSLHASLGSGSSCPSSWSSLSHSCEPDAEASLCLPASDLASDSSLPREGNASMAPLGEDLSCNVERGRKKEGVQAVAANPAHRQRQSECTESEESVCRSSGDLKAAFVSTADLQPGTSHTYENGQARDATATCVDASAAVGQKSGDETGGGRGVCAASFTSSSPGPTMGPGATVFSSRPPPSTLASAQAASSEAASAGSHPCKIDLERIQCPELSSFGSSSSSASSFSPRPAIRGDGGHSGVPCPSASPSPVPPSDCPSSVNTPSVQSPWPAAPSSSSVRPSALPSASPLPPCSPTAPSCDGAALQSPVLSAPSWDREVELECEFFTSYFGHISAAEAEALWGPLTSLVAIQVDWLNSHFLTLACHTEEEAADLRDHQRRQQSLCLSEIVGLEHWARCLHPATMAKHHVKPVLERLPLPLQSQFVRLTQLIVHYLTHMWRRKIEEGNRKGMKGNKPQACAG</sequence>
<evidence type="ECO:0000313" key="2">
    <source>
        <dbReference type="EMBL" id="CBZ52782.1"/>
    </source>
</evidence>
<feature type="region of interest" description="Disordered" evidence="1">
    <location>
        <begin position="1"/>
        <end position="33"/>
    </location>
</feature>
<evidence type="ECO:0000256" key="1">
    <source>
        <dbReference type="SAM" id="MobiDB-lite"/>
    </source>
</evidence>
<feature type="region of interest" description="Disordered" evidence="1">
    <location>
        <begin position="1056"/>
        <end position="1113"/>
    </location>
</feature>
<dbReference type="eggNOG" id="ENOG502QYID">
    <property type="taxonomic scope" value="Eukaryota"/>
</dbReference>
<feature type="region of interest" description="Disordered" evidence="1">
    <location>
        <begin position="225"/>
        <end position="342"/>
    </location>
</feature>
<keyword evidence="4" id="KW-1185">Reference proteome</keyword>
<dbReference type="EMBL" id="FR823389">
    <property type="protein sequence ID" value="CBZ52782.1"/>
    <property type="molecule type" value="Genomic_DNA"/>
</dbReference>
<dbReference type="RefSeq" id="XP_003882814.1">
    <property type="nucleotide sequence ID" value="XM_003882765.1"/>
</dbReference>
<feature type="compositionally biased region" description="Basic residues" evidence="1">
    <location>
        <begin position="684"/>
        <end position="696"/>
    </location>
</feature>
<dbReference type="VEuPathDB" id="ToxoDB:NCLIV_025700"/>
<dbReference type="OMA" id="DWLNSHF"/>
<dbReference type="GeneID" id="13442654"/>
<feature type="compositionally biased region" description="Low complexity" evidence="1">
    <location>
        <begin position="1100"/>
        <end position="1113"/>
    </location>
</feature>
<feature type="compositionally biased region" description="Basic and acidic residues" evidence="1">
    <location>
        <begin position="264"/>
        <end position="276"/>
    </location>
</feature>
<feature type="compositionally biased region" description="Acidic residues" evidence="1">
    <location>
        <begin position="503"/>
        <end position="515"/>
    </location>
</feature>
<feature type="region of interest" description="Disordered" evidence="1">
    <location>
        <begin position="621"/>
        <end position="740"/>
    </location>
</feature>
<dbReference type="EMBL" id="LN714482">
    <property type="protein sequence ID" value="CEL66764.1"/>
    <property type="molecule type" value="Genomic_DNA"/>
</dbReference>
<feature type="region of interest" description="Disordered" evidence="1">
    <location>
        <begin position="881"/>
        <end position="904"/>
    </location>
</feature>
<name>F0VGD8_NEOCL</name>
<feature type="region of interest" description="Disordered" evidence="1">
    <location>
        <begin position="1130"/>
        <end position="1212"/>
    </location>
</feature>
<dbReference type="InParanoid" id="F0VGD8"/>